<dbReference type="GO" id="GO:0005524">
    <property type="term" value="F:ATP binding"/>
    <property type="evidence" value="ECO:0007669"/>
    <property type="project" value="UniProtKB-KW"/>
</dbReference>
<dbReference type="Pfam" id="PF10458">
    <property type="entry name" value="Val_tRNA-synt_C"/>
    <property type="match status" value="1"/>
</dbReference>
<dbReference type="InterPro" id="IPR019499">
    <property type="entry name" value="Val-tRNA_synth_tRNA-bd"/>
</dbReference>
<comment type="catalytic activity">
    <reaction evidence="8">
        <text>tRNA(Val) + L-valine + ATP = L-valyl-tRNA(Val) + AMP + diphosphate</text>
        <dbReference type="Rhea" id="RHEA:10704"/>
        <dbReference type="Rhea" id="RHEA-COMP:9672"/>
        <dbReference type="Rhea" id="RHEA-COMP:9708"/>
        <dbReference type="ChEBI" id="CHEBI:30616"/>
        <dbReference type="ChEBI" id="CHEBI:33019"/>
        <dbReference type="ChEBI" id="CHEBI:57762"/>
        <dbReference type="ChEBI" id="CHEBI:78442"/>
        <dbReference type="ChEBI" id="CHEBI:78537"/>
        <dbReference type="ChEBI" id="CHEBI:456215"/>
        <dbReference type="EC" id="6.1.1.9"/>
    </reaction>
</comment>
<keyword evidence="3" id="KW-0547">Nucleotide-binding</keyword>
<keyword evidence="6" id="KW-0030">Aminoacyl-tRNA synthetase</keyword>
<feature type="coiled-coil region" evidence="9">
    <location>
        <begin position="145"/>
        <end position="207"/>
    </location>
</feature>
<sequence length="212" mass="24213">EKTEEVLLHVLESSLKLLHPFMPFVTEAVWQNISERQSIMGEAWPRPERALIKSDAEESAEIIKSIIVSIRNIRADMNIPHSKRLVVYLMPLRKASEAKLKGGIDYIKNLARLEELVIDKNIKKPGSCATAVLEDFNIFIPLKGVIDIEVERSRLTKKMQETEAQLKFSDKRLKDKKFAARAPEVIVNQEKDKAKKLSEQIERLKSTIGTLL</sequence>
<evidence type="ECO:0000256" key="7">
    <source>
        <dbReference type="ARBA" id="ARBA00029936"/>
    </source>
</evidence>
<evidence type="ECO:0000256" key="3">
    <source>
        <dbReference type="ARBA" id="ARBA00022741"/>
    </source>
</evidence>
<evidence type="ECO:0000256" key="2">
    <source>
        <dbReference type="ARBA" id="ARBA00022598"/>
    </source>
</evidence>
<gene>
    <name evidence="12" type="ORF">S01H1_49809</name>
</gene>
<accession>X0XJQ0</accession>
<keyword evidence="4" id="KW-0067">ATP-binding</keyword>
<dbReference type="FunFam" id="1.10.287.380:FF:000001">
    <property type="entry name" value="Valine--tRNA ligase"/>
    <property type="match status" value="1"/>
</dbReference>
<dbReference type="EC" id="6.1.1.9" evidence="1"/>
<evidence type="ECO:0000256" key="5">
    <source>
        <dbReference type="ARBA" id="ARBA00022917"/>
    </source>
</evidence>
<dbReference type="GO" id="GO:0005829">
    <property type="term" value="C:cytosol"/>
    <property type="evidence" value="ECO:0007669"/>
    <property type="project" value="TreeGrafter"/>
</dbReference>
<feature type="domain" description="Methionyl/Valyl/Leucyl/Isoleucyl-tRNA synthetase anticodon-binding" evidence="10">
    <location>
        <begin position="3"/>
        <end position="88"/>
    </location>
</feature>
<dbReference type="InterPro" id="IPR037118">
    <property type="entry name" value="Val-tRNA_synth_C_sf"/>
</dbReference>
<keyword evidence="2" id="KW-0436">Ligase</keyword>
<dbReference type="InterPro" id="IPR002303">
    <property type="entry name" value="Valyl-tRNA_ligase"/>
</dbReference>
<dbReference type="GO" id="GO:0004832">
    <property type="term" value="F:valine-tRNA ligase activity"/>
    <property type="evidence" value="ECO:0007669"/>
    <property type="project" value="UniProtKB-EC"/>
</dbReference>
<evidence type="ECO:0000256" key="8">
    <source>
        <dbReference type="ARBA" id="ARBA00047552"/>
    </source>
</evidence>
<comment type="caution">
    <text evidence="12">The sequence shown here is derived from an EMBL/GenBank/DDBJ whole genome shotgun (WGS) entry which is preliminary data.</text>
</comment>
<feature type="non-terminal residue" evidence="12">
    <location>
        <position position="1"/>
    </location>
</feature>
<dbReference type="SUPFAM" id="SSF46589">
    <property type="entry name" value="tRNA-binding arm"/>
    <property type="match status" value="1"/>
</dbReference>
<evidence type="ECO:0000256" key="9">
    <source>
        <dbReference type="SAM" id="Coils"/>
    </source>
</evidence>
<evidence type="ECO:0000259" key="11">
    <source>
        <dbReference type="Pfam" id="PF10458"/>
    </source>
</evidence>
<dbReference type="Gene3D" id="1.10.287.380">
    <property type="entry name" value="Valyl-tRNA synthetase, C-terminal domain"/>
    <property type="match status" value="1"/>
</dbReference>
<dbReference type="PANTHER" id="PTHR11946">
    <property type="entry name" value="VALYL-TRNA SYNTHETASES"/>
    <property type="match status" value="1"/>
</dbReference>
<feature type="domain" description="Valyl-tRNA synthetase tRNA-binding arm" evidence="11">
    <location>
        <begin position="147"/>
        <end position="209"/>
    </location>
</feature>
<dbReference type="InterPro" id="IPR010978">
    <property type="entry name" value="tRNA-bd_arm"/>
</dbReference>
<dbReference type="InterPro" id="IPR013155">
    <property type="entry name" value="M/V/L/I-tRNA-synth_anticd-bd"/>
</dbReference>
<proteinExistence type="predicted"/>
<dbReference type="SUPFAM" id="SSF47323">
    <property type="entry name" value="Anticodon-binding domain of a subclass of class I aminoacyl-tRNA synthetases"/>
    <property type="match status" value="1"/>
</dbReference>
<keyword evidence="5" id="KW-0648">Protein biosynthesis</keyword>
<evidence type="ECO:0000256" key="4">
    <source>
        <dbReference type="ARBA" id="ARBA00022840"/>
    </source>
</evidence>
<evidence type="ECO:0000256" key="1">
    <source>
        <dbReference type="ARBA" id="ARBA00013169"/>
    </source>
</evidence>
<evidence type="ECO:0000313" key="12">
    <source>
        <dbReference type="EMBL" id="GAG25206.1"/>
    </source>
</evidence>
<reference evidence="12" key="1">
    <citation type="journal article" date="2014" name="Front. Microbiol.">
        <title>High frequency of phylogenetically diverse reductive dehalogenase-homologous genes in deep subseafloor sedimentary metagenomes.</title>
        <authorList>
            <person name="Kawai M."/>
            <person name="Futagami T."/>
            <person name="Toyoda A."/>
            <person name="Takaki Y."/>
            <person name="Nishi S."/>
            <person name="Hori S."/>
            <person name="Arai W."/>
            <person name="Tsubouchi T."/>
            <person name="Morono Y."/>
            <person name="Uchiyama I."/>
            <person name="Ito T."/>
            <person name="Fujiyama A."/>
            <person name="Inagaki F."/>
            <person name="Takami H."/>
        </authorList>
    </citation>
    <scope>NUCLEOTIDE SEQUENCE</scope>
    <source>
        <strain evidence="12">Expedition CK06-06</strain>
    </source>
</reference>
<name>X0XJQ0_9ZZZZ</name>
<dbReference type="Gene3D" id="1.10.730.10">
    <property type="entry name" value="Isoleucyl-tRNA Synthetase, Domain 1"/>
    <property type="match status" value="1"/>
</dbReference>
<evidence type="ECO:0000256" key="6">
    <source>
        <dbReference type="ARBA" id="ARBA00023146"/>
    </source>
</evidence>
<keyword evidence="9" id="KW-0175">Coiled coil</keyword>
<dbReference type="InterPro" id="IPR009080">
    <property type="entry name" value="tRNAsynth_Ia_anticodon-bd"/>
</dbReference>
<evidence type="ECO:0000259" key="10">
    <source>
        <dbReference type="Pfam" id="PF08264"/>
    </source>
</evidence>
<organism evidence="12">
    <name type="scientific">marine sediment metagenome</name>
    <dbReference type="NCBI Taxonomy" id="412755"/>
    <lineage>
        <taxon>unclassified sequences</taxon>
        <taxon>metagenomes</taxon>
        <taxon>ecological metagenomes</taxon>
    </lineage>
</organism>
<dbReference type="GO" id="GO:0006438">
    <property type="term" value="P:valyl-tRNA aminoacylation"/>
    <property type="evidence" value="ECO:0007669"/>
    <property type="project" value="InterPro"/>
</dbReference>
<dbReference type="EMBL" id="BARS01032062">
    <property type="protein sequence ID" value="GAG25206.1"/>
    <property type="molecule type" value="Genomic_DNA"/>
</dbReference>
<protein>
    <recommendedName>
        <fullName evidence="1">valine--tRNA ligase</fullName>
        <ecNumber evidence="1">6.1.1.9</ecNumber>
    </recommendedName>
    <alternativeName>
        <fullName evidence="7">Valyl-tRNA synthetase</fullName>
    </alternativeName>
</protein>
<dbReference type="PANTHER" id="PTHR11946:SF93">
    <property type="entry name" value="VALINE--TRNA LIGASE, CHLOROPLASTIC_MITOCHONDRIAL 2"/>
    <property type="match status" value="1"/>
</dbReference>
<dbReference type="AlphaFoldDB" id="X0XJQ0"/>
<dbReference type="Pfam" id="PF08264">
    <property type="entry name" value="Anticodon_1"/>
    <property type="match status" value="1"/>
</dbReference>